<sequence>MCVSTSNELTDGIDDNSFGPVVLASIGSVMLALYFYYVQGDKQRGQFVGFWPVTILALASYFRLEEIKELLADDE</sequence>
<dbReference type="EMBL" id="QMDY01000004">
    <property type="protein sequence ID" value="KAB7517473.1"/>
    <property type="molecule type" value="Genomic_DNA"/>
</dbReference>
<evidence type="ECO:0000313" key="6">
    <source>
        <dbReference type="Proteomes" id="UP000326302"/>
    </source>
</evidence>
<accession>A0A5N5UC44</accession>
<protein>
    <submittedName>
        <fullName evidence="2">Uncharacterized protein</fullName>
    </submittedName>
</protein>
<reference evidence="5 6" key="1">
    <citation type="submission" date="2019-10" db="EMBL/GenBank/DDBJ databases">
        <title>Unraveling microbial dark matter from salterns through culturing: the case of the genus Halosegnis.</title>
        <authorList>
            <person name="Duran-Viseras A."/>
            <person name="Andrei A.-S."/>
            <person name="Vera-Gargallo B."/>
            <person name="Ghai R."/>
            <person name="Sanchez-Porro C."/>
            <person name="Ventosa A."/>
        </authorList>
    </citation>
    <scope>NUCLEOTIDE SEQUENCE [LARGE SCALE GENOMIC DNA]</scope>
    <source>
        <strain evidence="2 6">F17-44</strain>
        <strain evidence="3 7">F18-79</strain>
        <strain evidence="4 5">F19-13</strain>
    </source>
</reference>
<accession>A0A5N5UFH8</accession>
<evidence type="ECO:0000313" key="5">
    <source>
        <dbReference type="Proteomes" id="UP000326207"/>
    </source>
</evidence>
<feature type="transmembrane region" description="Helical" evidence="1">
    <location>
        <begin position="45"/>
        <end position="64"/>
    </location>
</feature>
<evidence type="ECO:0000313" key="7">
    <source>
        <dbReference type="Proteomes" id="UP000326865"/>
    </source>
</evidence>
<keyword evidence="1" id="KW-0812">Transmembrane</keyword>
<feature type="transmembrane region" description="Helical" evidence="1">
    <location>
        <begin position="18"/>
        <end position="38"/>
    </location>
</feature>
<evidence type="ECO:0000256" key="1">
    <source>
        <dbReference type="SAM" id="Phobius"/>
    </source>
</evidence>
<dbReference type="Proteomes" id="UP000326207">
    <property type="component" value="Unassembled WGS sequence"/>
</dbReference>
<dbReference type="AlphaFoldDB" id="A0A5N5UBU6"/>
<dbReference type="Proteomes" id="UP000326865">
    <property type="component" value="Unassembled WGS sequence"/>
</dbReference>
<dbReference type="EMBL" id="QKKZ01000001">
    <property type="protein sequence ID" value="KAB7516163.1"/>
    <property type="molecule type" value="Genomic_DNA"/>
</dbReference>
<gene>
    <name evidence="3" type="ORF">DM867_03215</name>
    <name evidence="2" type="ORF">DMP03_07620</name>
    <name evidence="4" type="ORF">DP108_07760</name>
</gene>
<name>A0A5N5UBU6_9EURY</name>
<evidence type="ECO:0000313" key="2">
    <source>
        <dbReference type="EMBL" id="KAB7515112.1"/>
    </source>
</evidence>
<dbReference type="EMBL" id="QJOW01000003">
    <property type="protein sequence ID" value="KAB7515112.1"/>
    <property type="molecule type" value="Genomic_DNA"/>
</dbReference>
<comment type="caution">
    <text evidence="2">The sequence shown here is derived from an EMBL/GenBank/DDBJ whole genome shotgun (WGS) entry which is preliminary data.</text>
</comment>
<evidence type="ECO:0000313" key="4">
    <source>
        <dbReference type="EMBL" id="KAB7517473.1"/>
    </source>
</evidence>
<organism evidence="2 6">
    <name type="scientific">Halosegnis rubeus</name>
    <dbReference type="NCBI Taxonomy" id="2212850"/>
    <lineage>
        <taxon>Archaea</taxon>
        <taxon>Methanobacteriati</taxon>
        <taxon>Methanobacteriota</taxon>
        <taxon>Stenosarchaea group</taxon>
        <taxon>Halobacteria</taxon>
        <taxon>Halobacteriales</taxon>
        <taxon>Natronomonadaceae</taxon>
        <taxon>Halosegnis</taxon>
    </lineage>
</organism>
<accession>A0A5N5UBU6</accession>
<dbReference type="Proteomes" id="UP000326302">
    <property type="component" value="Unassembled WGS sequence"/>
</dbReference>
<evidence type="ECO:0000313" key="3">
    <source>
        <dbReference type="EMBL" id="KAB7516163.1"/>
    </source>
</evidence>
<keyword evidence="1" id="KW-0472">Membrane</keyword>
<keyword evidence="1" id="KW-1133">Transmembrane helix</keyword>
<proteinExistence type="predicted"/>
<keyword evidence="7" id="KW-1185">Reference proteome</keyword>